<sequence>MEKAYPLSTPMVVRALDIQKDPFRPPEEGEIILGPETPYLSSIGALMYLVYNTRPDIAFVVNLLARYSFTLTQRRWKGVKNVLHHLQGTTGLGLFYLHESSSNLTGFANTEYLFDPLKGRSQTRYIFSYNSTAIIWRSTKKTLTTTLSNHAEILALHEASRECQWLRSMIGHTQSSCK</sequence>
<accession>A0AB40D036</accession>
<organism evidence="1 2">
    <name type="scientific">Dioscorea cayennensis subsp. rotundata</name>
    <name type="common">White Guinea yam</name>
    <name type="synonym">Dioscorea rotundata</name>
    <dbReference type="NCBI Taxonomy" id="55577"/>
    <lineage>
        <taxon>Eukaryota</taxon>
        <taxon>Viridiplantae</taxon>
        <taxon>Streptophyta</taxon>
        <taxon>Embryophyta</taxon>
        <taxon>Tracheophyta</taxon>
        <taxon>Spermatophyta</taxon>
        <taxon>Magnoliopsida</taxon>
        <taxon>Liliopsida</taxon>
        <taxon>Dioscoreales</taxon>
        <taxon>Dioscoreaceae</taxon>
        <taxon>Dioscorea</taxon>
    </lineage>
</organism>
<protein>
    <submittedName>
        <fullName evidence="2">Secreted RxLR effector protein 161-like</fullName>
    </submittedName>
</protein>
<reference evidence="2" key="1">
    <citation type="submission" date="2025-08" db="UniProtKB">
        <authorList>
            <consortium name="RefSeq"/>
        </authorList>
    </citation>
    <scope>IDENTIFICATION</scope>
</reference>
<name>A0AB40D036_DIOCR</name>
<dbReference type="PANTHER" id="PTHR11439:SF486">
    <property type="entry name" value="RLK (RECEPTOR-LIKE KINASE) PROTEIN, PUTATIVE-RELATED"/>
    <property type="match status" value="1"/>
</dbReference>
<dbReference type="Proteomes" id="UP001515500">
    <property type="component" value="Chromosome 18"/>
</dbReference>
<evidence type="ECO:0000313" key="1">
    <source>
        <dbReference type="Proteomes" id="UP001515500"/>
    </source>
</evidence>
<keyword evidence="1" id="KW-1185">Reference proteome</keyword>
<gene>
    <name evidence="2" type="primary">LOC120282855</name>
</gene>
<evidence type="ECO:0000313" key="2">
    <source>
        <dbReference type="RefSeq" id="XP_039145626.1"/>
    </source>
</evidence>
<dbReference type="AlphaFoldDB" id="A0AB40D036"/>
<proteinExistence type="predicted"/>
<dbReference type="GeneID" id="120282855"/>
<dbReference type="PANTHER" id="PTHR11439">
    <property type="entry name" value="GAG-POL-RELATED RETROTRANSPOSON"/>
    <property type="match status" value="1"/>
</dbReference>
<dbReference type="RefSeq" id="XP_039145626.1">
    <property type="nucleotide sequence ID" value="XM_039289692.1"/>
</dbReference>